<sequence>MSPTPLDLKLIWRMTRPGFLIVTAAGCVLGIALAAACGCGISWGRAAATIGLAVLAHAAANVLNDFEDGRSGADAANTAGLFPFTGGSRLIQNGVVTLDDTRQVALALFGLVIPAGVLLAVLSGGVVFSIGLAGLFLAWAYSSPPLSLMRRGLGELAVAAAWWLVVLGAYAVQRGTVSVVAAATASSFAGLIANILLINGIPDAAADAQVGKRTLAVRLGPQGSALAYTALASASYALLAVGVAFDLQPPTAIWGLLSAPLSASAAVYLWRHTTTPQALRPAIIYTIAAAVLHALAMSVSLALAARAL</sequence>
<dbReference type="Proteomes" id="UP000272193">
    <property type="component" value="Unassembled WGS sequence"/>
</dbReference>
<keyword evidence="3" id="KW-0474">Menaquinone biosynthesis</keyword>
<evidence type="ECO:0000256" key="7">
    <source>
        <dbReference type="ARBA" id="ARBA00022989"/>
    </source>
</evidence>
<evidence type="ECO:0000256" key="5">
    <source>
        <dbReference type="ARBA" id="ARBA00022679"/>
    </source>
</evidence>
<evidence type="ECO:0000256" key="4">
    <source>
        <dbReference type="ARBA" id="ARBA00022475"/>
    </source>
</evidence>
<dbReference type="Gene3D" id="1.10.357.140">
    <property type="entry name" value="UbiA prenyltransferase"/>
    <property type="match status" value="1"/>
</dbReference>
<keyword evidence="4" id="KW-1003">Cell membrane</keyword>
<dbReference type="CDD" id="cd13962">
    <property type="entry name" value="PT_UbiA_UBIAD1"/>
    <property type="match status" value="1"/>
</dbReference>
<dbReference type="PANTHER" id="PTHR13929">
    <property type="entry name" value="1,4-DIHYDROXY-2-NAPHTHOATE OCTAPRENYLTRANSFERASE"/>
    <property type="match status" value="1"/>
</dbReference>
<evidence type="ECO:0000256" key="1">
    <source>
        <dbReference type="ARBA" id="ARBA00004141"/>
    </source>
</evidence>
<accession>A0A3N4USZ0</accession>
<dbReference type="EMBL" id="RKQL01000001">
    <property type="protein sequence ID" value="RPE73168.1"/>
    <property type="molecule type" value="Genomic_DNA"/>
</dbReference>
<comment type="pathway">
    <text evidence="2">Quinol/quinone metabolism; menaquinone biosynthesis.</text>
</comment>
<feature type="transmembrane region" description="Helical" evidence="9">
    <location>
        <begin position="282"/>
        <end position="305"/>
    </location>
</feature>
<dbReference type="InterPro" id="IPR000537">
    <property type="entry name" value="UbiA_prenyltransferase"/>
</dbReference>
<feature type="transmembrane region" description="Helical" evidence="9">
    <location>
        <begin position="153"/>
        <end position="172"/>
    </location>
</feature>
<dbReference type="RefSeq" id="WP_245968734.1">
    <property type="nucleotide sequence ID" value="NZ_RKQL01000001.1"/>
</dbReference>
<evidence type="ECO:0000256" key="8">
    <source>
        <dbReference type="ARBA" id="ARBA00023136"/>
    </source>
</evidence>
<feature type="transmembrane region" description="Helical" evidence="9">
    <location>
        <begin position="178"/>
        <end position="202"/>
    </location>
</feature>
<dbReference type="UniPathway" id="UPA00079"/>
<dbReference type="InterPro" id="IPR026046">
    <property type="entry name" value="UBIAD1"/>
</dbReference>
<dbReference type="InterPro" id="IPR044878">
    <property type="entry name" value="UbiA_sf"/>
</dbReference>
<feature type="transmembrane region" description="Helical" evidence="9">
    <location>
        <begin position="223"/>
        <end position="245"/>
    </location>
</feature>
<gene>
    <name evidence="10" type="ORF">EDC62_0879</name>
</gene>
<reference evidence="10 11" key="1">
    <citation type="submission" date="2018-11" db="EMBL/GenBank/DDBJ databases">
        <title>Genomic Encyclopedia of Type Strains, Phase IV (KMG-IV): sequencing the most valuable type-strain genomes for metagenomic binning, comparative biology and taxonomic classification.</title>
        <authorList>
            <person name="Goeker M."/>
        </authorList>
    </citation>
    <scope>NUCLEOTIDE SEQUENCE [LARGE SCALE GENOMIC DNA]</scope>
    <source>
        <strain evidence="10 11">DSM 101684</strain>
    </source>
</reference>
<evidence type="ECO:0000256" key="6">
    <source>
        <dbReference type="ARBA" id="ARBA00022692"/>
    </source>
</evidence>
<organism evidence="10 11">
    <name type="scientific">Tibeticola sediminis</name>
    <dbReference type="NCBI Taxonomy" id="1917811"/>
    <lineage>
        <taxon>Bacteria</taxon>
        <taxon>Pseudomonadati</taxon>
        <taxon>Pseudomonadota</taxon>
        <taxon>Betaproteobacteria</taxon>
        <taxon>Burkholderiales</taxon>
        <taxon>Comamonadaceae</taxon>
        <taxon>Tibeticola</taxon>
    </lineage>
</organism>
<feature type="transmembrane region" description="Helical" evidence="9">
    <location>
        <begin position="108"/>
        <end position="141"/>
    </location>
</feature>
<dbReference type="AlphaFoldDB" id="A0A3N4USZ0"/>
<keyword evidence="5 10" id="KW-0808">Transferase</keyword>
<dbReference type="GO" id="GO:0004659">
    <property type="term" value="F:prenyltransferase activity"/>
    <property type="evidence" value="ECO:0007669"/>
    <property type="project" value="InterPro"/>
</dbReference>
<comment type="subcellular location">
    <subcellularLocation>
        <location evidence="1">Membrane</location>
        <topology evidence="1">Multi-pass membrane protein</topology>
    </subcellularLocation>
</comment>
<dbReference type="GO" id="GO:0009234">
    <property type="term" value="P:menaquinone biosynthetic process"/>
    <property type="evidence" value="ECO:0007669"/>
    <property type="project" value="UniProtKB-UniPathway"/>
</dbReference>
<protein>
    <submittedName>
        <fullName evidence="10">1,4-dihydroxy-2-naphthoate octaprenyltransferase</fullName>
    </submittedName>
</protein>
<keyword evidence="11" id="KW-1185">Reference proteome</keyword>
<proteinExistence type="predicted"/>
<evidence type="ECO:0000313" key="11">
    <source>
        <dbReference type="Proteomes" id="UP000272193"/>
    </source>
</evidence>
<comment type="caution">
    <text evidence="10">The sequence shown here is derived from an EMBL/GenBank/DDBJ whole genome shotgun (WGS) entry which is preliminary data.</text>
</comment>
<keyword evidence="7 9" id="KW-1133">Transmembrane helix</keyword>
<evidence type="ECO:0000256" key="9">
    <source>
        <dbReference type="SAM" id="Phobius"/>
    </source>
</evidence>
<keyword evidence="6 9" id="KW-0812">Transmembrane</keyword>
<evidence type="ECO:0000256" key="2">
    <source>
        <dbReference type="ARBA" id="ARBA00004863"/>
    </source>
</evidence>
<dbReference type="PIRSF" id="PIRSF005355">
    <property type="entry name" value="UBIAD1"/>
    <property type="match status" value="1"/>
</dbReference>
<evidence type="ECO:0000256" key="3">
    <source>
        <dbReference type="ARBA" id="ARBA00022428"/>
    </source>
</evidence>
<dbReference type="GO" id="GO:0042371">
    <property type="term" value="P:vitamin K biosynthetic process"/>
    <property type="evidence" value="ECO:0007669"/>
    <property type="project" value="TreeGrafter"/>
</dbReference>
<feature type="transmembrane region" description="Helical" evidence="9">
    <location>
        <begin position="251"/>
        <end position="270"/>
    </location>
</feature>
<dbReference type="Pfam" id="PF01040">
    <property type="entry name" value="UbiA"/>
    <property type="match status" value="1"/>
</dbReference>
<dbReference type="PANTHER" id="PTHR13929:SF0">
    <property type="entry name" value="UBIA PRENYLTRANSFERASE DOMAIN-CONTAINING PROTEIN 1"/>
    <property type="match status" value="1"/>
</dbReference>
<dbReference type="GO" id="GO:0016020">
    <property type="term" value="C:membrane"/>
    <property type="evidence" value="ECO:0007669"/>
    <property type="project" value="UniProtKB-SubCell"/>
</dbReference>
<keyword evidence="8 9" id="KW-0472">Membrane</keyword>
<name>A0A3N4USZ0_9BURK</name>
<evidence type="ECO:0000313" key="10">
    <source>
        <dbReference type="EMBL" id="RPE73168.1"/>
    </source>
</evidence>